<dbReference type="GO" id="GO:0009378">
    <property type="term" value="F:four-way junction helicase activity"/>
    <property type="evidence" value="ECO:0007669"/>
    <property type="project" value="InterPro"/>
</dbReference>
<keyword evidence="1" id="KW-0547">Nucleotide-binding</keyword>
<dbReference type="Gene3D" id="1.10.3710.10">
    <property type="entry name" value="DNA polymerase III clamp loader subunits, C-terminal domain"/>
    <property type="match status" value="1"/>
</dbReference>
<evidence type="ECO:0000313" key="5">
    <source>
        <dbReference type="Proteomes" id="UP000241848"/>
    </source>
</evidence>
<dbReference type="InterPro" id="IPR008824">
    <property type="entry name" value="RuvB-like_N"/>
</dbReference>
<dbReference type="GO" id="GO:0008047">
    <property type="term" value="F:enzyme activator activity"/>
    <property type="evidence" value="ECO:0007669"/>
    <property type="project" value="TreeGrafter"/>
</dbReference>
<dbReference type="SMART" id="SM00382">
    <property type="entry name" value="AAA"/>
    <property type="match status" value="1"/>
</dbReference>
<dbReference type="GO" id="GO:0006261">
    <property type="term" value="P:DNA-templated DNA replication"/>
    <property type="evidence" value="ECO:0007669"/>
    <property type="project" value="TreeGrafter"/>
</dbReference>
<dbReference type="FunFam" id="1.20.272.10:FF:000001">
    <property type="entry name" value="Putative AAA family ATPase"/>
    <property type="match status" value="1"/>
</dbReference>
<dbReference type="Pfam" id="PF05496">
    <property type="entry name" value="RuvB_N"/>
    <property type="match status" value="1"/>
</dbReference>
<dbReference type="EMBL" id="PXYV01000001">
    <property type="protein sequence ID" value="PSR24106.1"/>
    <property type="molecule type" value="Genomic_DNA"/>
</dbReference>
<dbReference type="InterPro" id="IPR021886">
    <property type="entry name" value="MgsA_C"/>
</dbReference>
<feature type="domain" description="AAA+ ATPase" evidence="3">
    <location>
        <begin position="52"/>
        <end position="170"/>
    </location>
</feature>
<dbReference type="SUPFAM" id="SSF52540">
    <property type="entry name" value="P-loop containing nucleoside triphosphate hydrolases"/>
    <property type="match status" value="1"/>
</dbReference>
<dbReference type="InterPro" id="IPR027417">
    <property type="entry name" value="P-loop_NTPase"/>
</dbReference>
<evidence type="ECO:0000313" key="4">
    <source>
        <dbReference type="EMBL" id="PSR24106.1"/>
    </source>
</evidence>
<dbReference type="GO" id="GO:0003677">
    <property type="term" value="F:DNA binding"/>
    <property type="evidence" value="ECO:0007669"/>
    <property type="project" value="InterPro"/>
</dbReference>
<proteinExistence type="predicted"/>
<dbReference type="Pfam" id="PF16193">
    <property type="entry name" value="AAA_assoc_2"/>
    <property type="match status" value="1"/>
</dbReference>
<dbReference type="PANTHER" id="PTHR13779:SF7">
    <property type="entry name" value="ATPASE WRNIP1"/>
    <property type="match status" value="1"/>
</dbReference>
<gene>
    <name evidence="4" type="ORF">C7B45_00380</name>
</gene>
<dbReference type="Gene3D" id="3.40.50.300">
    <property type="entry name" value="P-loop containing nucleotide triphosphate hydrolases"/>
    <property type="match status" value="1"/>
</dbReference>
<dbReference type="CDD" id="cd00009">
    <property type="entry name" value="AAA"/>
    <property type="match status" value="1"/>
</dbReference>
<dbReference type="PANTHER" id="PTHR13779">
    <property type="entry name" value="WERNER HELICASE-INTERACTING PROTEIN 1 FAMILY MEMBER"/>
    <property type="match status" value="1"/>
</dbReference>
<name>A0A2T2WPE7_9FIRM</name>
<evidence type="ECO:0000259" key="3">
    <source>
        <dbReference type="SMART" id="SM00382"/>
    </source>
</evidence>
<dbReference type="CDD" id="cd18139">
    <property type="entry name" value="HLD_clamp_RarA"/>
    <property type="match status" value="1"/>
</dbReference>
<accession>A0A2T2WPE7</accession>
<keyword evidence="2" id="KW-0067">ATP-binding</keyword>
<sequence>MPGDLFSDWGDERRREAAPLPSRLRPTTLDEVVGQEHLTGDEGILTAMARGPLRSSIFYGPPGTGKTTVAQILSRQQNLAYVALSAVASGIAEIRKVADQAHERWDLLGRGTVLFLDEIHRFSKSQQDVLLPYVEDGLFVLLGATTENPWVSLNNALLSRCLLIEFRALTPASIEKLLNRVWDRRTAWWHEASVQPSVFAAIAHRVAGDARLALTVVERLTVLADGRQATQITEEMLQAVWQDFAHYYDAQGDLHYDFASAFIKSIRGSDPDAALYWMGRMLKGGEDPRFIVRRLLIHAAEDVGLADPMALVVAHAASWALETVGLPEARIPMAQAVLYLSMAPKSNSVVQALEALDEALKRWPDEPVPQELRDRHYNPRITAPYRYPHTAPDHFLPDAHLPLALLGLELYHPSNQGQEATSADRLQKWRRRRREAAPGMTDNG</sequence>
<dbReference type="Gene3D" id="1.10.8.60">
    <property type="match status" value="1"/>
</dbReference>
<dbReference type="Proteomes" id="UP000241848">
    <property type="component" value="Unassembled WGS sequence"/>
</dbReference>
<evidence type="ECO:0000256" key="1">
    <source>
        <dbReference type="ARBA" id="ARBA00022741"/>
    </source>
</evidence>
<dbReference type="InterPro" id="IPR003593">
    <property type="entry name" value="AAA+_ATPase"/>
</dbReference>
<comment type="caution">
    <text evidence="4">The sequence shown here is derived from an EMBL/GenBank/DDBJ whole genome shotgun (WGS) entry which is preliminary data.</text>
</comment>
<dbReference type="InterPro" id="IPR032423">
    <property type="entry name" value="AAA_assoc_2"/>
</dbReference>
<dbReference type="GO" id="GO:0005524">
    <property type="term" value="F:ATP binding"/>
    <property type="evidence" value="ECO:0007669"/>
    <property type="project" value="UniProtKB-KW"/>
</dbReference>
<dbReference type="AlphaFoldDB" id="A0A2T2WPE7"/>
<dbReference type="GO" id="GO:0000731">
    <property type="term" value="P:DNA synthesis involved in DNA repair"/>
    <property type="evidence" value="ECO:0007669"/>
    <property type="project" value="TreeGrafter"/>
</dbReference>
<dbReference type="SUPFAM" id="SSF48019">
    <property type="entry name" value="post-AAA+ oligomerization domain-like"/>
    <property type="match status" value="1"/>
</dbReference>
<dbReference type="InterPro" id="IPR051314">
    <property type="entry name" value="AAA_ATPase_RarA/MGS1/WRNIP1"/>
</dbReference>
<dbReference type="GO" id="GO:0006310">
    <property type="term" value="P:DNA recombination"/>
    <property type="evidence" value="ECO:0007669"/>
    <property type="project" value="InterPro"/>
</dbReference>
<protein>
    <submittedName>
        <fullName evidence="4">Replication-associated recombination protein A</fullName>
    </submittedName>
</protein>
<dbReference type="GO" id="GO:0017116">
    <property type="term" value="F:single-stranded DNA helicase activity"/>
    <property type="evidence" value="ECO:0007669"/>
    <property type="project" value="TreeGrafter"/>
</dbReference>
<dbReference type="Gene3D" id="1.20.272.10">
    <property type="match status" value="1"/>
</dbReference>
<organism evidence="4 5">
    <name type="scientific">Sulfobacillus acidophilus</name>
    <dbReference type="NCBI Taxonomy" id="53633"/>
    <lineage>
        <taxon>Bacteria</taxon>
        <taxon>Bacillati</taxon>
        <taxon>Bacillota</taxon>
        <taxon>Clostridia</taxon>
        <taxon>Eubacteriales</taxon>
        <taxon>Clostridiales Family XVII. Incertae Sedis</taxon>
        <taxon>Sulfobacillus</taxon>
    </lineage>
</organism>
<dbReference type="InterPro" id="IPR008921">
    <property type="entry name" value="DNA_pol3_clamp-load_cplx_C"/>
</dbReference>
<evidence type="ECO:0000256" key="2">
    <source>
        <dbReference type="ARBA" id="ARBA00022840"/>
    </source>
</evidence>
<reference evidence="4 5" key="1">
    <citation type="journal article" date="2014" name="BMC Genomics">
        <title>Comparison of environmental and isolate Sulfobacillus genomes reveals diverse carbon, sulfur, nitrogen, and hydrogen metabolisms.</title>
        <authorList>
            <person name="Justice N.B."/>
            <person name="Norman A."/>
            <person name="Brown C.T."/>
            <person name="Singh A."/>
            <person name="Thomas B.C."/>
            <person name="Banfield J.F."/>
        </authorList>
    </citation>
    <scope>NUCLEOTIDE SEQUENCE [LARGE SCALE GENOMIC DNA]</scope>
    <source>
        <strain evidence="4">AMDSBA3</strain>
    </source>
</reference>
<dbReference type="Pfam" id="PF12002">
    <property type="entry name" value="MgsA_C"/>
    <property type="match status" value="1"/>
</dbReference>